<evidence type="ECO:0008006" key="5">
    <source>
        <dbReference type="Google" id="ProtNLM"/>
    </source>
</evidence>
<dbReference type="Proteomes" id="UP000324233">
    <property type="component" value="Chromosome"/>
</dbReference>
<organism evidence="3 4">
    <name type="scientific">Aquisphaera giovannonii</name>
    <dbReference type="NCBI Taxonomy" id="406548"/>
    <lineage>
        <taxon>Bacteria</taxon>
        <taxon>Pseudomonadati</taxon>
        <taxon>Planctomycetota</taxon>
        <taxon>Planctomycetia</taxon>
        <taxon>Isosphaerales</taxon>
        <taxon>Isosphaeraceae</taxon>
        <taxon>Aquisphaera</taxon>
    </lineage>
</organism>
<feature type="region of interest" description="Disordered" evidence="1">
    <location>
        <begin position="25"/>
        <end position="78"/>
    </location>
</feature>
<dbReference type="EMBL" id="CP042997">
    <property type="protein sequence ID" value="QEH32668.1"/>
    <property type="molecule type" value="Genomic_DNA"/>
</dbReference>
<dbReference type="AlphaFoldDB" id="A0A5B9VWP0"/>
<keyword evidence="4" id="KW-1185">Reference proteome</keyword>
<feature type="compositionally biased region" description="Basic and acidic residues" evidence="1">
    <location>
        <begin position="53"/>
        <end position="70"/>
    </location>
</feature>
<keyword evidence="2" id="KW-0732">Signal</keyword>
<evidence type="ECO:0000256" key="2">
    <source>
        <dbReference type="SAM" id="SignalP"/>
    </source>
</evidence>
<feature type="signal peptide" evidence="2">
    <location>
        <begin position="1"/>
        <end position="25"/>
    </location>
</feature>
<protein>
    <recommendedName>
        <fullName evidence="5">Lipoprotein</fullName>
    </recommendedName>
</protein>
<evidence type="ECO:0000313" key="3">
    <source>
        <dbReference type="EMBL" id="QEH32668.1"/>
    </source>
</evidence>
<accession>A0A5B9VWP0</accession>
<dbReference type="KEGG" id="agv:OJF2_11470"/>
<evidence type="ECO:0000256" key="1">
    <source>
        <dbReference type="SAM" id="MobiDB-lite"/>
    </source>
</evidence>
<sequence precursor="true">MSSNRVRYVRAAAICLAAAMGVAGCADGGPPSPPNPSPAVAEAIPAPASGKGAADKAKVGRRLPEADGRPRGQAALRK</sequence>
<evidence type="ECO:0000313" key="4">
    <source>
        <dbReference type="Proteomes" id="UP000324233"/>
    </source>
</evidence>
<name>A0A5B9VWP0_9BACT</name>
<proteinExistence type="predicted"/>
<dbReference type="RefSeq" id="WP_148592014.1">
    <property type="nucleotide sequence ID" value="NZ_CP042997.1"/>
</dbReference>
<feature type="chain" id="PRO_5022875505" description="Lipoprotein" evidence="2">
    <location>
        <begin position="26"/>
        <end position="78"/>
    </location>
</feature>
<reference evidence="3 4" key="1">
    <citation type="submission" date="2019-08" db="EMBL/GenBank/DDBJ databases">
        <title>Deep-cultivation of Planctomycetes and their phenomic and genomic characterization uncovers novel biology.</title>
        <authorList>
            <person name="Wiegand S."/>
            <person name="Jogler M."/>
            <person name="Boedeker C."/>
            <person name="Pinto D."/>
            <person name="Vollmers J."/>
            <person name="Rivas-Marin E."/>
            <person name="Kohn T."/>
            <person name="Peeters S.H."/>
            <person name="Heuer A."/>
            <person name="Rast P."/>
            <person name="Oberbeckmann S."/>
            <person name="Bunk B."/>
            <person name="Jeske O."/>
            <person name="Meyerdierks A."/>
            <person name="Storesund J.E."/>
            <person name="Kallscheuer N."/>
            <person name="Luecker S."/>
            <person name="Lage O.M."/>
            <person name="Pohl T."/>
            <person name="Merkel B.J."/>
            <person name="Hornburger P."/>
            <person name="Mueller R.-W."/>
            <person name="Bruemmer F."/>
            <person name="Labrenz M."/>
            <person name="Spormann A.M."/>
            <person name="Op den Camp H."/>
            <person name="Overmann J."/>
            <person name="Amann R."/>
            <person name="Jetten M.S.M."/>
            <person name="Mascher T."/>
            <person name="Medema M.H."/>
            <person name="Devos D.P."/>
            <person name="Kaster A.-K."/>
            <person name="Ovreas L."/>
            <person name="Rohde M."/>
            <person name="Galperin M.Y."/>
            <person name="Jogler C."/>
        </authorList>
    </citation>
    <scope>NUCLEOTIDE SEQUENCE [LARGE SCALE GENOMIC DNA]</scope>
    <source>
        <strain evidence="3 4">OJF2</strain>
    </source>
</reference>
<gene>
    <name evidence="3" type="ORF">OJF2_11470</name>
</gene>
<dbReference type="PROSITE" id="PS51257">
    <property type="entry name" value="PROKAR_LIPOPROTEIN"/>
    <property type="match status" value="1"/>
</dbReference>